<feature type="transmembrane region" description="Helical" evidence="1">
    <location>
        <begin position="588"/>
        <end position="610"/>
    </location>
</feature>
<evidence type="ECO:0000313" key="5">
    <source>
        <dbReference type="Proteomes" id="UP000683507"/>
    </source>
</evidence>
<feature type="domain" description="ABC-type uncharacterised transport system" evidence="2">
    <location>
        <begin position="196"/>
        <end position="527"/>
    </location>
</feature>
<dbReference type="AlphaFoldDB" id="A0A916JNZ1"/>
<organism evidence="4 5">
    <name type="scientific">Parvicella tangerina</name>
    <dbReference type="NCBI Taxonomy" id="2829795"/>
    <lineage>
        <taxon>Bacteria</taxon>
        <taxon>Pseudomonadati</taxon>
        <taxon>Bacteroidota</taxon>
        <taxon>Flavobacteriia</taxon>
        <taxon>Flavobacteriales</taxon>
        <taxon>Parvicellaceae</taxon>
        <taxon>Parvicella</taxon>
    </lineage>
</organism>
<evidence type="ECO:0000259" key="2">
    <source>
        <dbReference type="Pfam" id="PF09822"/>
    </source>
</evidence>
<accession>A0A916JNZ1</accession>
<keyword evidence="1" id="KW-1133">Transmembrane helix</keyword>
<dbReference type="Pfam" id="PF09822">
    <property type="entry name" value="ABC_transp_aux"/>
    <property type="match status" value="1"/>
</dbReference>
<dbReference type="EMBL" id="OU015584">
    <property type="protein sequence ID" value="CAG5084847.1"/>
    <property type="molecule type" value="Genomic_DNA"/>
</dbReference>
<feature type="transmembrane region" description="Helical" evidence="1">
    <location>
        <begin position="12"/>
        <end position="33"/>
    </location>
</feature>
<dbReference type="InterPro" id="IPR055396">
    <property type="entry name" value="DUF7088"/>
</dbReference>
<dbReference type="Pfam" id="PF23357">
    <property type="entry name" value="DUF7088"/>
    <property type="match status" value="1"/>
</dbReference>
<dbReference type="Proteomes" id="UP000683507">
    <property type="component" value="Chromosome"/>
</dbReference>
<feature type="domain" description="DUF7088" evidence="3">
    <location>
        <begin position="39"/>
        <end position="145"/>
    </location>
</feature>
<keyword evidence="5" id="KW-1185">Reference proteome</keyword>
<name>A0A916JNZ1_9FLAO</name>
<dbReference type="InterPro" id="IPR019196">
    <property type="entry name" value="ABC_transp_unknown"/>
</dbReference>
<dbReference type="RefSeq" id="WP_258542800.1">
    <property type="nucleotide sequence ID" value="NZ_OU015584.1"/>
</dbReference>
<reference evidence="4" key="1">
    <citation type="submission" date="2021-04" db="EMBL/GenBank/DDBJ databases">
        <authorList>
            <person name="Rodrigo-Torres L."/>
            <person name="Arahal R. D."/>
            <person name="Lucena T."/>
        </authorList>
    </citation>
    <scope>NUCLEOTIDE SEQUENCE</scope>
    <source>
        <strain evidence="4">AS29M-1</strain>
    </source>
</reference>
<evidence type="ECO:0000313" key="4">
    <source>
        <dbReference type="EMBL" id="CAG5084847.1"/>
    </source>
</evidence>
<keyword evidence="1" id="KW-0812">Transmembrane</keyword>
<evidence type="ECO:0000256" key="1">
    <source>
        <dbReference type="SAM" id="Phobius"/>
    </source>
</evidence>
<proteinExistence type="predicted"/>
<keyword evidence="1" id="KW-0472">Membrane</keyword>
<protein>
    <recommendedName>
        <fullName evidence="6">Gliding motility-associated ABC transporter substrate-binding protein GldG</fullName>
    </recommendedName>
</protein>
<sequence>MKRRSPKYRHILELIILVAVIFVVNLIASYKFYRVDLTEDKIHSLHPKTIDFLEQEAAGVMDVIIYLDGEDLPPVIQKFRQAIKDKMDEFQAYAGNKIKYKFVDINEDPELTKKYVKDFASKGAKGNIINVNNDSEVSSVVFYPVVELRYNSNSVLIDFMDDKINVSNLYVEQQEKYIEYELLKGMFRATGQPRYTVSLLYGNQELTSAENSSVYLELKDFYVIDTVKLIVKNDSLNKEFVDFNALNKTDVLIVARPLKAFSDMELLALDQYVMNGGKVIWSIDMVDSHEDSLAIPGKFFTQSEPINEMVTLEKMLYKYGAGIKQNFISNAICAPQIRWDFRIQPWNTYYYTPSKQTKQISPIIDQWYPHPCVTMNRGNNDGKGYDVLTKNVADIRLKYPSTININQGADVKKTVILESDFKHRIFQAYTRIRYDDAIIVEDLTDIEPAGSFFKPQEPKPYKEPLAVLLEGEFPSFFKGIDESLKQQLADKDKEFKEKSKPTSMMIIGDGDFLKNDFELDIYNGKVTPKMINVNVDPISKELLYGNTVFLHNVIDKMTGNEYLIPLRSRVNPIRKLNQEELKYNKNKWILINLLVPFIFVILIGVTQWWIRRRRYIS</sequence>
<gene>
    <name evidence="4" type="ORF">CRYO30217_02581</name>
</gene>
<evidence type="ECO:0000259" key="3">
    <source>
        <dbReference type="Pfam" id="PF23357"/>
    </source>
</evidence>
<dbReference type="KEGG" id="ptan:CRYO30217_02581"/>
<evidence type="ECO:0008006" key="6">
    <source>
        <dbReference type="Google" id="ProtNLM"/>
    </source>
</evidence>